<accession>A0ABR3SBB2</accession>
<dbReference type="Proteomes" id="UP001521116">
    <property type="component" value="Unassembled WGS sequence"/>
</dbReference>
<dbReference type="Pfam" id="PF08244">
    <property type="entry name" value="Glyco_hydro_32C"/>
    <property type="match status" value="1"/>
</dbReference>
<evidence type="ECO:0008006" key="9">
    <source>
        <dbReference type="Google" id="ProtNLM"/>
    </source>
</evidence>
<evidence type="ECO:0000256" key="1">
    <source>
        <dbReference type="ARBA" id="ARBA00009902"/>
    </source>
</evidence>
<dbReference type="PANTHER" id="PTHR42800:SF3">
    <property type="entry name" value="GLYCOSYL HYDROLASE FAMILY 32 N-TERMINAL DOMAIN-CONTAINING PROTEIN"/>
    <property type="match status" value="1"/>
</dbReference>
<evidence type="ECO:0000256" key="4">
    <source>
        <dbReference type="RuleBase" id="RU362110"/>
    </source>
</evidence>
<dbReference type="Gene3D" id="2.60.120.560">
    <property type="entry name" value="Exo-inulinase, domain 1"/>
    <property type="match status" value="1"/>
</dbReference>
<protein>
    <recommendedName>
        <fullName evidence="9">Glycoside hydrolase family 32 protein</fullName>
    </recommendedName>
</protein>
<keyword evidence="3 4" id="KW-0326">Glycosidase</keyword>
<dbReference type="SMART" id="SM00640">
    <property type="entry name" value="Glyco_32"/>
    <property type="match status" value="1"/>
</dbReference>
<gene>
    <name evidence="7" type="ORF">SLS56_011557</name>
</gene>
<organism evidence="7 8">
    <name type="scientific">Neofusicoccum ribis</name>
    <dbReference type="NCBI Taxonomy" id="45134"/>
    <lineage>
        <taxon>Eukaryota</taxon>
        <taxon>Fungi</taxon>
        <taxon>Dikarya</taxon>
        <taxon>Ascomycota</taxon>
        <taxon>Pezizomycotina</taxon>
        <taxon>Dothideomycetes</taxon>
        <taxon>Dothideomycetes incertae sedis</taxon>
        <taxon>Botryosphaeriales</taxon>
        <taxon>Botryosphaeriaceae</taxon>
        <taxon>Neofusicoccum</taxon>
    </lineage>
</organism>
<keyword evidence="8" id="KW-1185">Reference proteome</keyword>
<reference evidence="7 8" key="1">
    <citation type="submission" date="2024-02" db="EMBL/GenBank/DDBJ databases">
        <title>De novo assembly and annotation of 12 fungi associated with fruit tree decline syndrome in Ontario, Canada.</title>
        <authorList>
            <person name="Sulman M."/>
            <person name="Ellouze W."/>
            <person name="Ilyukhin E."/>
        </authorList>
    </citation>
    <scope>NUCLEOTIDE SEQUENCE [LARGE SCALE GENOMIC DNA]</scope>
    <source>
        <strain evidence="7 8">M1-105</strain>
    </source>
</reference>
<feature type="domain" description="Glycosyl hydrolase family 32 N-terminal" evidence="5">
    <location>
        <begin position="5"/>
        <end position="343"/>
    </location>
</feature>
<comment type="caution">
    <text evidence="7">The sequence shown here is derived from an EMBL/GenBank/DDBJ whole genome shotgun (WGS) entry which is preliminary data.</text>
</comment>
<dbReference type="PANTHER" id="PTHR42800">
    <property type="entry name" value="EXOINULINASE INUD (AFU_ORTHOLOGUE AFUA_5G00480)"/>
    <property type="match status" value="1"/>
</dbReference>
<evidence type="ECO:0000313" key="8">
    <source>
        <dbReference type="Proteomes" id="UP001521116"/>
    </source>
</evidence>
<comment type="similarity">
    <text evidence="1 4">Belongs to the glycosyl hydrolase 32 family.</text>
</comment>
<evidence type="ECO:0000313" key="7">
    <source>
        <dbReference type="EMBL" id="KAL1616076.1"/>
    </source>
</evidence>
<dbReference type="Gene3D" id="2.115.10.20">
    <property type="entry name" value="Glycosyl hydrolase domain, family 43"/>
    <property type="match status" value="1"/>
</dbReference>
<feature type="domain" description="Glycosyl hydrolase family 32 C-terminal" evidence="6">
    <location>
        <begin position="400"/>
        <end position="546"/>
    </location>
</feature>
<dbReference type="Pfam" id="PF00251">
    <property type="entry name" value="Glyco_hydro_32N"/>
    <property type="match status" value="1"/>
</dbReference>
<dbReference type="InterPro" id="IPR013320">
    <property type="entry name" value="ConA-like_dom_sf"/>
</dbReference>
<evidence type="ECO:0000256" key="3">
    <source>
        <dbReference type="ARBA" id="ARBA00023295"/>
    </source>
</evidence>
<keyword evidence="2 4" id="KW-0378">Hydrolase</keyword>
<dbReference type="InterPro" id="IPR013189">
    <property type="entry name" value="Glyco_hydro_32_C"/>
</dbReference>
<dbReference type="EMBL" id="JAJVDC020000280">
    <property type="protein sequence ID" value="KAL1616076.1"/>
    <property type="molecule type" value="Genomic_DNA"/>
</dbReference>
<dbReference type="InterPro" id="IPR013148">
    <property type="entry name" value="Glyco_hydro_32_N"/>
</dbReference>
<evidence type="ECO:0000259" key="6">
    <source>
        <dbReference type="Pfam" id="PF08244"/>
    </source>
</evidence>
<dbReference type="CDD" id="cd18621">
    <property type="entry name" value="GH32_XdINV-like"/>
    <property type="match status" value="1"/>
</dbReference>
<name>A0ABR3SBB2_9PEZI</name>
<dbReference type="InterPro" id="IPR023296">
    <property type="entry name" value="Glyco_hydro_beta-prop_sf"/>
</dbReference>
<evidence type="ECO:0000256" key="2">
    <source>
        <dbReference type="ARBA" id="ARBA00022801"/>
    </source>
</evidence>
<evidence type="ECO:0000259" key="5">
    <source>
        <dbReference type="Pfam" id="PF00251"/>
    </source>
</evidence>
<dbReference type="SUPFAM" id="SSF49899">
    <property type="entry name" value="Concanavalin A-like lectins/glucanases"/>
    <property type="match status" value="1"/>
</dbReference>
<dbReference type="SUPFAM" id="SSF75005">
    <property type="entry name" value="Arabinanase/levansucrase/invertase"/>
    <property type="match status" value="1"/>
</dbReference>
<sequence>MYDQYRDKYHIFYQAFPQHVNFGNTTWGHATSKDLITWTDVNGWKDRSFVAIEPEPAFDYDWLGDFSGGANAVNLLGEQDGNLTIFYTGARSQPDFWQKPYKPGAETQNAATSSDGGRTWQKWEGNPILNGAPGGWNVTGLRDPNFSQIPELARILGDDEGTFYITIGSGIRGIGPRAPLWKAPKDNITDWQFQGSFFEVPLNFTWGGDRNRTGNFGGNFEMATLYPLVEKAEFGGDNQTIHWAYTFGAEGFESFGHNLTHWSLFALGNVSRRDNGSAEYTIAASGPTDWGNNYAVNTFWDAKNQRRVAWGWSDEDINSYGVTQNGYQGSLLLPRELYIRKTRGVVAPTSGPPERSAEIWEVEEGGKTYSVTTLAQRPLPEVVAGIQGNSNASVGDIAVKGEKKLDGLESDKFHLQATLDEWPADGQVGFKVRASPNSEEYTTIYYTPSNYTLVLNRISSSLITNFTRSSFNGYFEPYLFRSATSPSAAPEPITFNIFVDGSLLEIFVNDRLSMTSRIYPSRANSLGVSLVSSGGGAVFKNVTFWDTMAGVWPHRPANSSTQLQYDLYYETHVKIPNEWVPVGYEIYDGY</sequence>
<proteinExistence type="inferred from homology"/>
<dbReference type="InterPro" id="IPR001362">
    <property type="entry name" value="Glyco_hydro_32"/>
</dbReference>